<gene>
    <name evidence="1" type="ORF">LX15_005101</name>
</gene>
<sequence>MTDLLRLIVPGAGDVAAASVPGADTGSSGASLAPSAGFTVHRDQAPALRAKFQDALAELQTAKEKIGQLALMKPPVEEVASIEFAEKLGGTTRDEAGSAARAIDSAIRAYQGVVDQIDQALGEYQRADDNHGFRG</sequence>
<dbReference type="RefSeq" id="WP_253672205.1">
    <property type="nucleotide sequence ID" value="NZ_JAMTCP010000040.1"/>
</dbReference>
<accession>A0ABT1I0R8</accession>
<evidence type="ECO:0000313" key="2">
    <source>
        <dbReference type="Proteomes" id="UP001205311"/>
    </source>
</evidence>
<evidence type="ECO:0000313" key="1">
    <source>
        <dbReference type="EMBL" id="MCP2261377.1"/>
    </source>
</evidence>
<evidence type="ECO:0008006" key="3">
    <source>
        <dbReference type="Google" id="ProtNLM"/>
    </source>
</evidence>
<dbReference type="Proteomes" id="UP001205311">
    <property type="component" value="Unassembled WGS sequence"/>
</dbReference>
<proteinExistence type="predicted"/>
<reference evidence="1 2" key="1">
    <citation type="submission" date="2022-06" db="EMBL/GenBank/DDBJ databases">
        <title>Genomic Encyclopedia of Archaeal and Bacterial Type Strains, Phase II (KMG-II): from individual species to whole genera.</title>
        <authorList>
            <person name="Goeker M."/>
        </authorList>
    </citation>
    <scope>NUCLEOTIDE SEQUENCE [LARGE SCALE GENOMIC DNA]</scope>
    <source>
        <strain evidence="1 2">DSM 40477</strain>
    </source>
</reference>
<organism evidence="1 2">
    <name type="scientific">Streptoalloteichus tenebrarius (strain ATCC 17920 / DSM 40477 / JCM 4838 / CBS 697.72 / NBRC 16177 / NCIMB 11028 / NRRL B-12390 / A12253. 1 / ISP 5477)</name>
    <name type="common">Streptomyces tenebrarius</name>
    <dbReference type="NCBI Taxonomy" id="1933"/>
    <lineage>
        <taxon>Bacteria</taxon>
        <taxon>Bacillati</taxon>
        <taxon>Actinomycetota</taxon>
        <taxon>Actinomycetes</taxon>
        <taxon>Pseudonocardiales</taxon>
        <taxon>Pseudonocardiaceae</taxon>
        <taxon>Streptoalloteichus</taxon>
    </lineage>
</organism>
<protein>
    <recommendedName>
        <fullName evidence="3">PE domain-containing protein</fullName>
    </recommendedName>
</protein>
<dbReference type="EMBL" id="JAMTCP010000040">
    <property type="protein sequence ID" value="MCP2261377.1"/>
    <property type="molecule type" value="Genomic_DNA"/>
</dbReference>
<comment type="caution">
    <text evidence="1">The sequence shown here is derived from an EMBL/GenBank/DDBJ whole genome shotgun (WGS) entry which is preliminary data.</text>
</comment>
<keyword evidence="2" id="KW-1185">Reference proteome</keyword>
<name>A0ABT1I0R8_STRSD</name>